<dbReference type="PANTHER" id="PTHR47718">
    <property type="entry name" value="OS01G0519700 PROTEIN"/>
    <property type="match status" value="1"/>
</dbReference>
<reference evidence="2 3" key="1">
    <citation type="submission" date="2019-01" db="EMBL/GenBank/DDBJ databases">
        <title>Sequencing of cultivated peanut Arachis hypogaea provides insights into genome evolution and oil improvement.</title>
        <authorList>
            <person name="Chen X."/>
        </authorList>
    </citation>
    <scope>NUCLEOTIDE SEQUENCE [LARGE SCALE GENOMIC DNA]</scope>
    <source>
        <strain evidence="3">cv. Fuhuasheng</strain>
        <tissue evidence="2">Leaves</tissue>
    </source>
</reference>
<organism evidence="2 3">
    <name type="scientific">Arachis hypogaea</name>
    <name type="common">Peanut</name>
    <dbReference type="NCBI Taxonomy" id="3818"/>
    <lineage>
        <taxon>Eukaryota</taxon>
        <taxon>Viridiplantae</taxon>
        <taxon>Streptophyta</taxon>
        <taxon>Embryophyta</taxon>
        <taxon>Tracheophyta</taxon>
        <taxon>Spermatophyta</taxon>
        <taxon>Magnoliopsida</taxon>
        <taxon>eudicotyledons</taxon>
        <taxon>Gunneridae</taxon>
        <taxon>Pentapetalae</taxon>
        <taxon>rosids</taxon>
        <taxon>fabids</taxon>
        <taxon>Fabales</taxon>
        <taxon>Fabaceae</taxon>
        <taxon>Papilionoideae</taxon>
        <taxon>50 kb inversion clade</taxon>
        <taxon>dalbergioids sensu lato</taxon>
        <taxon>Dalbergieae</taxon>
        <taxon>Pterocarpus clade</taxon>
        <taxon>Arachis</taxon>
    </lineage>
</organism>
<dbReference type="PANTHER" id="PTHR47718:SF15">
    <property type="entry name" value="PROTEIN FAR1-RELATED SEQUENCE 5-LIKE"/>
    <property type="match status" value="1"/>
</dbReference>
<comment type="caution">
    <text evidence="2">The sequence shown here is derived from an EMBL/GenBank/DDBJ whole genome shotgun (WGS) entry which is preliminary data.</text>
</comment>
<evidence type="ECO:0000313" key="2">
    <source>
        <dbReference type="EMBL" id="RYR33844.1"/>
    </source>
</evidence>
<name>A0A445B599_ARAHY</name>
<dbReference type="AlphaFoldDB" id="A0A445B599"/>
<accession>A0A445B599</accession>
<evidence type="ECO:0000313" key="3">
    <source>
        <dbReference type="Proteomes" id="UP000289738"/>
    </source>
</evidence>
<dbReference type="InterPro" id="IPR004330">
    <property type="entry name" value="FAR1_DNA_bnd_dom"/>
</dbReference>
<sequence>MIDADKAQTDSLHFYGVITCHIMGMNIDDNKFLEVSIKCAELCFGYNSSSDKEEDDIINNEGKVSESMEMVCNKKGKHRKKYLERDNRKKDHKPITRVMCRANIRFHYDLILQKWQVAKFEETHNHDLIPPKYIQFVLAYRTMTDAGKAQTDSLYFYGVITCHIMGFMVA</sequence>
<protein>
    <recommendedName>
        <fullName evidence="1">FAR1 domain-containing protein</fullName>
    </recommendedName>
</protein>
<proteinExistence type="predicted"/>
<dbReference type="Proteomes" id="UP000289738">
    <property type="component" value="Chromosome A10"/>
</dbReference>
<dbReference type="EMBL" id="SDMP01000010">
    <property type="protein sequence ID" value="RYR33844.1"/>
    <property type="molecule type" value="Genomic_DNA"/>
</dbReference>
<evidence type="ECO:0000259" key="1">
    <source>
        <dbReference type="Pfam" id="PF03101"/>
    </source>
</evidence>
<keyword evidence="3" id="KW-1185">Reference proteome</keyword>
<feature type="domain" description="FAR1" evidence="1">
    <location>
        <begin position="65"/>
        <end position="129"/>
    </location>
</feature>
<dbReference type="Pfam" id="PF03101">
    <property type="entry name" value="FAR1"/>
    <property type="match status" value="1"/>
</dbReference>
<gene>
    <name evidence="2" type="ORF">Ahy_A10g048493</name>
</gene>